<evidence type="ECO:0000256" key="5">
    <source>
        <dbReference type="HAMAP-Rule" id="MF_01114"/>
    </source>
</evidence>
<evidence type="ECO:0000256" key="1">
    <source>
        <dbReference type="ARBA" id="ARBA00004496"/>
    </source>
</evidence>
<dbReference type="AlphaFoldDB" id="A0A831RQS2"/>
<evidence type="ECO:0000256" key="2">
    <source>
        <dbReference type="ARBA" id="ARBA00009695"/>
    </source>
</evidence>
<dbReference type="Pfam" id="PF21981">
    <property type="entry name" value="RecX_HTH3"/>
    <property type="match status" value="1"/>
</dbReference>
<dbReference type="InterPro" id="IPR053924">
    <property type="entry name" value="RecX_HTH_2nd"/>
</dbReference>
<proteinExistence type="inferred from homology"/>
<comment type="subcellular location">
    <subcellularLocation>
        <location evidence="1 5">Cytoplasm</location>
    </subcellularLocation>
</comment>
<feature type="domain" description="RecX third three-helical" evidence="7">
    <location>
        <begin position="114"/>
        <end position="155"/>
    </location>
</feature>
<protein>
    <recommendedName>
        <fullName evidence="3 5">Regulatory protein RecX</fullName>
    </recommendedName>
</protein>
<evidence type="ECO:0000256" key="4">
    <source>
        <dbReference type="ARBA" id="ARBA00022490"/>
    </source>
</evidence>
<dbReference type="HAMAP" id="MF_01114">
    <property type="entry name" value="RecX"/>
    <property type="match status" value="1"/>
</dbReference>
<dbReference type="PANTHER" id="PTHR33602">
    <property type="entry name" value="REGULATORY PROTEIN RECX FAMILY PROTEIN"/>
    <property type="match status" value="1"/>
</dbReference>
<dbReference type="Pfam" id="PF02631">
    <property type="entry name" value="RecX_HTH2"/>
    <property type="match status" value="1"/>
</dbReference>
<comment type="function">
    <text evidence="5">Modulates RecA activity.</text>
</comment>
<dbReference type="EMBL" id="DRKP01000170">
    <property type="protein sequence ID" value="HEB97455.1"/>
    <property type="molecule type" value="Genomic_DNA"/>
</dbReference>
<dbReference type="Proteomes" id="UP000886251">
    <property type="component" value="Unassembled WGS sequence"/>
</dbReference>
<dbReference type="InterPro" id="IPR036388">
    <property type="entry name" value="WH-like_DNA-bd_sf"/>
</dbReference>
<comment type="similarity">
    <text evidence="2 5">Belongs to the RecX family.</text>
</comment>
<dbReference type="InterPro" id="IPR053925">
    <property type="entry name" value="RecX_HTH_3rd"/>
</dbReference>
<evidence type="ECO:0000256" key="3">
    <source>
        <dbReference type="ARBA" id="ARBA00018111"/>
    </source>
</evidence>
<dbReference type="PANTHER" id="PTHR33602:SF1">
    <property type="entry name" value="REGULATORY PROTEIN RECX FAMILY PROTEIN"/>
    <property type="match status" value="1"/>
</dbReference>
<gene>
    <name evidence="5" type="primary">recX</name>
    <name evidence="8" type="ORF">ENI96_13615</name>
</gene>
<dbReference type="InterPro" id="IPR003783">
    <property type="entry name" value="Regulatory_RecX"/>
</dbReference>
<evidence type="ECO:0000313" key="8">
    <source>
        <dbReference type="EMBL" id="HEB97455.1"/>
    </source>
</evidence>
<comment type="caution">
    <text evidence="8">The sequence shown here is derived from an EMBL/GenBank/DDBJ whole genome shotgun (WGS) entry which is preliminary data.</text>
</comment>
<dbReference type="GO" id="GO:0006282">
    <property type="term" value="P:regulation of DNA repair"/>
    <property type="evidence" value="ECO:0007669"/>
    <property type="project" value="UniProtKB-UniRule"/>
</dbReference>
<accession>A0A831RQS2</accession>
<dbReference type="Gene3D" id="1.10.10.10">
    <property type="entry name" value="Winged helix-like DNA-binding domain superfamily/Winged helix DNA-binding domain"/>
    <property type="match status" value="3"/>
</dbReference>
<organism evidence="8">
    <name type="scientific">Sedimenticola thiotaurini</name>
    <dbReference type="NCBI Taxonomy" id="1543721"/>
    <lineage>
        <taxon>Bacteria</taxon>
        <taxon>Pseudomonadati</taxon>
        <taxon>Pseudomonadota</taxon>
        <taxon>Gammaproteobacteria</taxon>
        <taxon>Chromatiales</taxon>
        <taxon>Sedimenticolaceae</taxon>
        <taxon>Sedimenticola</taxon>
    </lineage>
</organism>
<sequence>MTDDPLEEAFARGDRRSLEQAALRLLAGREHSRAELLRKLSPRTGEPALLEQVLDALERQGALSDARFVESYIDSRRRRGFGPRRIRRELGEKGVDRTLVGQLLDETGPDWDRALAEAARRKYGDRPPGDFRERARRARFLEYRGFAPERIRALLWGDD</sequence>
<name>A0A831RQS2_9GAMM</name>
<evidence type="ECO:0000259" key="7">
    <source>
        <dbReference type="Pfam" id="PF21981"/>
    </source>
</evidence>
<keyword evidence="4 5" id="KW-0963">Cytoplasm</keyword>
<dbReference type="GO" id="GO:0005737">
    <property type="term" value="C:cytoplasm"/>
    <property type="evidence" value="ECO:0007669"/>
    <property type="project" value="UniProtKB-SubCell"/>
</dbReference>
<feature type="domain" description="RecX second three-helical" evidence="6">
    <location>
        <begin position="64"/>
        <end position="102"/>
    </location>
</feature>
<reference evidence="8" key="1">
    <citation type="journal article" date="2020" name="mSystems">
        <title>Genome- and Community-Level Interaction Insights into Carbon Utilization and Element Cycling Functions of Hydrothermarchaeota in Hydrothermal Sediment.</title>
        <authorList>
            <person name="Zhou Z."/>
            <person name="Liu Y."/>
            <person name="Xu W."/>
            <person name="Pan J."/>
            <person name="Luo Z.H."/>
            <person name="Li M."/>
        </authorList>
    </citation>
    <scope>NUCLEOTIDE SEQUENCE [LARGE SCALE GENOMIC DNA]</scope>
    <source>
        <strain evidence="8">HyVt-443</strain>
    </source>
</reference>
<evidence type="ECO:0000259" key="6">
    <source>
        <dbReference type="Pfam" id="PF02631"/>
    </source>
</evidence>